<dbReference type="EMBL" id="CP034672">
    <property type="protein sequence ID" value="AZS25064.1"/>
    <property type="molecule type" value="Genomic_DNA"/>
</dbReference>
<evidence type="ECO:0000313" key="1">
    <source>
        <dbReference type="EMBL" id="AZS24739.1"/>
    </source>
</evidence>
<evidence type="ECO:0000313" key="6">
    <source>
        <dbReference type="Proteomes" id="UP000726136"/>
    </source>
</evidence>
<evidence type="ECO:0000313" key="7">
    <source>
        <dbReference type="Proteomes" id="UP000786185"/>
    </source>
</evidence>
<dbReference type="GO" id="GO:0003677">
    <property type="term" value="F:DNA binding"/>
    <property type="evidence" value="ECO:0007669"/>
    <property type="project" value="InterPro"/>
</dbReference>
<dbReference type="EMBL" id="RDPI01000889">
    <property type="protein sequence ID" value="MBF4376542.1"/>
    <property type="molecule type" value="Genomic_DNA"/>
</dbReference>
<sequence>MHPSNKPQFWAEIIEQQSQSELSIVTFCKANQLTEHTFYYWRKKLYGGGQRQLVHPVVIEDKPKIKSNIQSVVLSLPTGITAELPAEMPAHQIQNWLQALMC</sequence>
<protein>
    <recommendedName>
        <fullName evidence="8">Transposase</fullName>
    </recommendedName>
</protein>
<dbReference type="GO" id="GO:0006313">
    <property type="term" value="P:DNA transposition"/>
    <property type="evidence" value="ECO:0007669"/>
    <property type="project" value="InterPro"/>
</dbReference>
<organism evidence="4 7">
    <name type="scientific">Vibrio anguillarum</name>
    <name type="common">Listonella anguillarum</name>
    <dbReference type="NCBI Taxonomy" id="55601"/>
    <lineage>
        <taxon>Bacteria</taxon>
        <taxon>Pseudomonadati</taxon>
        <taxon>Pseudomonadota</taxon>
        <taxon>Gammaproteobacteria</taxon>
        <taxon>Vibrionales</taxon>
        <taxon>Vibrionaceae</taxon>
        <taxon>Vibrio</taxon>
    </lineage>
</organism>
<evidence type="ECO:0008006" key="8">
    <source>
        <dbReference type="Google" id="ProtNLM"/>
    </source>
</evidence>
<reference evidence="1 5" key="1">
    <citation type="submission" date="2018-12" db="EMBL/GenBank/DDBJ databases">
        <title>Characterization and Draft Genome of Vibrio anguillarum J360 Marine Pathogen Isolated from an Outbreak in Lumpfish (Cyclopterus lumpus).</title>
        <authorList>
            <person name="Vasquez J.I."/>
            <person name="Cao T."/>
            <person name="Chakraborty S."/>
            <person name="Gnanagobal H."/>
            <person name="Wescot J."/>
            <person name="Boyce D."/>
            <person name="Santander J."/>
        </authorList>
    </citation>
    <scope>NUCLEOTIDE SEQUENCE [LARGE SCALE GENOMIC DNA]</scope>
    <source>
        <strain evidence="1 5">J360</strain>
    </source>
</reference>
<dbReference type="RefSeq" id="WP_019282915.1">
    <property type="nucleotide sequence ID" value="NZ_CP023054.1"/>
</dbReference>
<evidence type="ECO:0000313" key="3">
    <source>
        <dbReference type="EMBL" id="MBF4376542.1"/>
    </source>
</evidence>
<evidence type="ECO:0000313" key="2">
    <source>
        <dbReference type="EMBL" id="AZS25064.1"/>
    </source>
</evidence>
<dbReference type="EMBL" id="CP034672">
    <property type="protein sequence ID" value="AZS24739.1"/>
    <property type="molecule type" value="Genomic_DNA"/>
</dbReference>
<dbReference type="Proteomes" id="UP000726136">
    <property type="component" value="Unassembled WGS sequence"/>
</dbReference>
<gene>
    <name evidence="1" type="ORF">DYL72_06445</name>
    <name evidence="2" type="ORF">DYL72_08400</name>
    <name evidence="3" type="ORF">EAY46_26550</name>
    <name evidence="4" type="ORF">ERJ77_20190</name>
</gene>
<dbReference type="InterPro" id="IPR002514">
    <property type="entry name" value="Transposase_8"/>
</dbReference>
<evidence type="ECO:0000313" key="5">
    <source>
        <dbReference type="Proteomes" id="UP000256923"/>
    </source>
</evidence>
<reference evidence="4 6" key="2">
    <citation type="journal article" date="2021" name="PeerJ">
        <title>Analysis of 44 Vibrio anguillarum genomes reveals high genetic diversity.</title>
        <authorList>
            <person name="Hansen M.J."/>
            <person name="Dalsgaard I."/>
        </authorList>
    </citation>
    <scope>NUCLEOTIDE SEQUENCE</scope>
    <source>
        <strain evidence="3 6">040915-1/1B</strain>
        <strain evidence="4">850617-1/1</strain>
    </source>
</reference>
<dbReference type="EMBL" id="SCLC01000351">
    <property type="protein sequence ID" value="MBF4436767.1"/>
    <property type="molecule type" value="Genomic_DNA"/>
</dbReference>
<dbReference type="Pfam" id="PF01527">
    <property type="entry name" value="HTH_Tnp_1"/>
    <property type="match status" value="1"/>
</dbReference>
<dbReference type="Proteomes" id="UP000256923">
    <property type="component" value="Chromosome 1"/>
</dbReference>
<dbReference type="NCBIfam" id="NF047593">
    <property type="entry name" value="IS66_ISAeme5_TnpA"/>
    <property type="match status" value="1"/>
</dbReference>
<evidence type="ECO:0000313" key="4">
    <source>
        <dbReference type="EMBL" id="MBF4436767.1"/>
    </source>
</evidence>
<name>A0A289GFI0_VIBAN</name>
<dbReference type="GO" id="GO:0004803">
    <property type="term" value="F:transposase activity"/>
    <property type="evidence" value="ECO:0007669"/>
    <property type="project" value="InterPro"/>
</dbReference>
<proteinExistence type="predicted"/>
<dbReference type="AlphaFoldDB" id="A0A289GFI0"/>
<accession>A0A289GFI0</accession>
<dbReference type="Proteomes" id="UP000786185">
    <property type="component" value="Unassembled WGS sequence"/>
</dbReference>
<keyword evidence="6" id="KW-1185">Reference proteome</keyword>